<evidence type="ECO:0000256" key="2">
    <source>
        <dbReference type="ARBA" id="ARBA00023125"/>
    </source>
</evidence>
<dbReference type="InterPro" id="IPR050707">
    <property type="entry name" value="HTH_MetabolicPath_Reg"/>
</dbReference>
<dbReference type="InterPro" id="IPR036388">
    <property type="entry name" value="WH-like_DNA-bd_sf"/>
</dbReference>
<dbReference type="SMART" id="SM00346">
    <property type="entry name" value="HTH_ICLR"/>
    <property type="match status" value="1"/>
</dbReference>
<dbReference type="Gene3D" id="3.30.450.40">
    <property type="match status" value="1"/>
</dbReference>
<dbReference type="EMBL" id="BMXK01000006">
    <property type="protein sequence ID" value="GHD06719.1"/>
    <property type="molecule type" value="Genomic_DNA"/>
</dbReference>
<dbReference type="InterPro" id="IPR014757">
    <property type="entry name" value="Tscrpt_reg_IclR_C"/>
</dbReference>
<evidence type="ECO:0000256" key="3">
    <source>
        <dbReference type="ARBA" id="ARBA00023163"/>
    </source>
</evidence>
<keyword evidence="1" id="KW-0805">Transcription regulation</keyword>
<reference evidence="7" key="1">
    <citation type="journal article" date="2019" name="Int. J. Syst. Evol. Microbiol.">
        <title>The Global Catalogue of Microorganisms (GCM) 10K type strain sequencing project: providing services to taxonomists for standard genome sequencing and annotation.</title>
        <authorList>
            <consortium name="The Broad Institute Genomics Platform"/>
            <consortium name="The Broad Institute Genome Sequencing Center for Infectious Disease"/>
            <person name="Wu L."/>
            <person name="Ma J."/>
        </authorList>
    </citation>
    <scope>NUCLEOTIDE SEQUENCE [LARGE SCALE GENOMIC DNA]</scope>
    <source>
        <strain evidence="7">KCTC 19466</strain>
    </source>
</reference>
<accession>A0ABQ3GHF8</accession>
<dbReference type="NCBIfam" id="TIGR02431">
    <property type="entry name" value="pcaR_pcaU"/>
    <property type="match status" value="1"/>
</dbReference>
<feature type="domain" description="IclR-ED" evidence="5">
    <location>
        <begin position="83"/>
        <end position="282"/>
    </location>
</feature>
<evidence type="ECO:0000259" key="4">
    <source>
        <dbReference type="PROSITE" id="PS51077"/>
    </source>
</evidence>
<proteinExistence type="predicted"/>
<evidence type="ECO:0000256" key="1">
    <source>
        <dbReference type="ARBA" id="ARBA00023015"/>
    </source>
</evidence>
<evidence type="ECO:0000313" key="6">
    <source>
        <dbReference type="EMBL" id="GHD06719.1"/>
    </source>
</evidence>
<dbReference type="PROSITE" id="PS51078">
    <property type="entry name" value="ICLR_ED"/>
    <property type="match status" value="1"/>
</dbReference>
<gene>
    <name evidence="6" type="primary">pcaR</name>
    <name evidence="6" type="ORF">GCM10008096_17010</name>
</gene>
<dbReference type="SUPFAM" id="SSF55781">
    <property type="entry name" value="GAF domain-like"/>
    <property type="match status" value="1"/>
</dbReference>
<dbReference type="Pfam" id="PF01614">
    <property type="entry name" value="IclR_C"/>
    <property type="match status" value="1"/>
</dbReference>
<evidence type="ECO:0000313" key="7">
    <source>
        <dbReference type="Proteomes" id="UP000642819"/>
    </source>
</evidence>
<dbReference type="PANTHER" id="PTHR30136">
    <property type="entry name" value="HELIX-TURN-HELIX TRANSCRIPTIONAL REGULATOR, ICLR FAMILY"/>
    <property type="match status" value="1"/>
</dbReference>
<evidence type="ECO:0000259" key="5">
    <source>
        <dbReference type="PROSITE" id="PS51078"/>
    </source>
</evidence>
<dbReference type="PROSITE" id="PS51077">
    <property type="entry name" value="HTH_ICLR"/>
    <property type="match status" value="1"/>
</dbReference>
<feature type="domain" description="HTH iclR-type" evidence="4">
    <location>
        <begin position="22"/>
        <end position="89"/>
    </location>
</feature>
<dbReference type="Proteomes" id="UP000642819">
    <property type="component" value="Unassembled WGS sequence"/>
</dbReference>
<keyword evidence="2" id="KW-0238">DNA-binding</keyword>
<comment type="caution">
    <text evidence="6">The sequence shown here is derived from an EMBL/GenBank/DDBJ whole genome shotgun (WGS) entry which is preliminary data.</text>
</comment>
<keyword evidence="7" id="KW-1185">Reference proteome</keyword>
<dbReference type="InterPro" id="IPR005471">
    <property type="entry name" value="Tscrpt_reg_IclR_N"/>
</dbReference>
<organism evidence="6 7">
    <name type="scientific">Zhihengliuella salsuginis</name>
    <dbReference type="NCBI Taxonomy" id="578222"/>
    <lineage>
        <taxon>Bacteria</taxon>
        <taxon>Bacillati</taxon>
        <taxon>Actinomycetota</taxon>
        <taxon>Actinomycetes</taxon>
        <taxon>Micrococcales</taxon>
        <taxon>Micrococcaceae</taxon>
        <taxon>Zhihengliuella</taxon>
    </lineage>
</organism>
<keyword evidence="3" id="KW-0804">Transcription</keyword>
<dbReference type="Pfam" id="PF09339">
    <property type="entry name" value="HTH_IclR"/>
    <property type="match status" value="1"/>
</dbReference>
<dbReference type="PANTHER" id="PTHR30136:SF34">
    <property type="entry name" value="TRANSCRIPTIONAL REGULATOR"/>
    <property type="match status" value="1"/>
</dbReference>
<sequence length="284" mass="29920">MSESANTGAPAAAGENPSSYYVQSLERGLEVIRAFDAEHPSMTLTDVARVTGLTRATARRFLLTLTDLGYVRTDGKHFELTARVLRLGYAFVSSHDLPQLAEPVLEELSAAVGESASASVLDGDQVVYIARVHTRRIMRVGISVGTRFPAYATSMGRVLLAFSGDPHGAGGRGGEDDVVARLTAGGGLAALTENTITAPDELRAELERVREQGWCLVDQELERGLSSLAVPVRGPGGRVVAALNVSMSVGGPGAGDTARERAATLLPQLEEAAAQVEEALALQR</sequence>
<dbReference type="InterPro" id="IPR036390">
    <property type="entry name" value="WH_DNA-bd_sf"/>
</dbReference>
<protein>
    <submittedName>
        <fullName evidence="6">IclR family transcriptional regulator</fullName>
    </submittedName>
</protein>
<dbReference type="Gene3D" id="1.10.10.10">
    <property type="entry name" value="Winged helix-like DNA-binding domain superfamily/Winged helix DNA-binding domain"/>
    <property type="match status" value="1"/>
</dbReference>
<dbReference type="InterPro" id="IPR029016">
    <property type="entry name" value="GAF-like_dom_sf"/>
</dbReference>
<dbReference type="RefSeq" id="WP_189349712.1">
    <property type="nucleotide sequence ID" value="NZ_BMXK01000006.1"/>
</dbReference>
<dbReference type="InterPro" id="IPR012794">
    <property type="entry name" value="PcaR_PcaU"/>
</dbReference>
<name>A0ABQ3GHF8_9MICC</name>
<dbReference type="SUPFAM" id="SSF46785">
    <property type="entry name" value="Winged helix' DNA-binding domain"/>
    <property type="match status" value="1"/>
</dbReference>